<sequence>MSSSSPNNRTINVVCDRKYSTDMLKHIEDVRVCSIVFVNVSVCLLNFIHAMKGECSNQFILTAEFSDTATPQ</sequence>
<evidence type="ECO:0000313" key="1">
    <source>
        <dbReference type="EMBL" id="RAW01628.1"/>
    </source>
</evidence>
<evidence type="ECO:0000313" key="2">
    <source>
        <dbReference type="Proteomes" id="UP000251889"/>
    </source>
</evidence>
<dbReference type="Proteomes" id="UP000251889">
    <property type="component" value="Unassembled WGS sequence"/>
</dbReference>
<accession>A0A364Y6A0</accession>
<dbReference type="AlphaFoldDB" id="A0A364Y6A0"/>
<reference evidence="1 2" key="1">
    <citation type="submission" date="2018-06" db="EMBL/GenBank/DDBJ databases">
        <title>Chryseolinea flavus sp. nov., a member of the phylum Bacteroidetes isolated from soil.</title>
        <authorList>
            <person name="Li Y."/>
            <person name="Wang J."/>
        </authorList>
    </citation>
    <scope>NUCLEOTIDE SEQUENCE [LARGE SCALE GENOMIC DNA]</scope>
    <source>
        <strain evidence="1 2">SDU1-6</strain>
    </source>
</reference>
<organism evidence="1 2">
    <name type="scientific">Pseudochryseolinea flava</name>
    <dbReference type="NCBI Taxonomy" id="2059302"/>
    <lineage>
        <taxon>Bacteria</taxon>
        <taxon>Pseudomonadati</taxon>
        <taxon>Bacteroidota</taxon>
        <taxon>Cytophagia</taxon>
        <taxon>Cytophagales</taxon>
        <taxon>Fulvivirgaceae</taxon>
        <taxon>Pseudochryseolinea</taxon>
    </lineage>
</organism>
<proteinExistence type="predicted"/>
<protein>
    <submittedName>
        <fullName evidence="1">Uncharacterized protein</fullName>
    </submittedName>
</protein>
<comment type="caution">
    <text evidence="1">The sequence shown here is derived from an EMBL/GenBank/DDBJ whole genome shotgun (WGS) entry which is preliminary data.</text>
</comment>
<keyword evidence="2" id="KW-1185">Reference proteome</keyword>
<name>A0A364Y6A0_9BACT</name>
<dbReference type="EMBL" id="QMFY01000003">
    <property type="protein sequence ID" value="RAW01628.1"/>
    <property type="molecule type" value="Genomic_DNA"/>
</dbReference>
<gene>
    <name evidence="1" type="ORF">DQQ10_08200</name>
</gene>